<dbReference type="Proteomes" id="UP000577346">
    <property type="component" value="Unassembled WGS sequence"/>
</dbReference>
<organism evidence="1 2">
    <name type="scientific">Pseudomonas juntendi</name>
    <dbReference type="NCBI Taxonomy" id="2666183"/>
    <lineage>
        <taxon>Bacteria</taxon>
        <taxon>Pseudomonadati</taxon>
        <taxon>Pseudomonadota</taxon>
        <taxon>Gammaproteobacteria</taxon>
        <taxon>Pseudomonadales</taxon>
        <taxon>Pseudomonadaceae</taxon>
        <taxon>Pseudomonas</taxon>
    </lineage>
</organism>
<evidence type="ECO:0000313" key="2">
    <source>
        <dbReference type="Proteomes" id="UP000577346"/>
    </source>
</evidence>
<name>A0A7W2QZ97_9PSED</name>
<evidence type="ECO:0000313" key="1">
    <source>
        <dbReference type="EMBL" id="MBA6147640.1"/>
    </source>
</evidence>
<proteinExistence type="predicted"/>
<reference evidence="1 2" key="1">
    <citation type="submission" date="2020-07" db="EMBL/GenBank/DDBJ databases">
        <title>Diversity of carbapenemase encoding genes among Pseudomonas putida group clinical isolates in a tertiary Brazilian hospital.</title>
        <authorList>
            <person name="Alberto-Lei F."/>
            <person name="Nodari C.S."/>
            <person name="Streling A.P."/>
            <person name="Paulino J.T."/>
            <person name="Bessa-Neto F.O."/>
            <person name="Cayo R."/>
            <person name="Gales A.C."/>
        </authorList>
    </citation>
    <scope>NUCLEOTIDE SEQUENCE [LARGE SCALE GENOMIC DNA]</scope>
    <source>
        <strain evidence="1 2">11213</strain>
    </source>
</reference>
<gene>
    <name evidence="1" type="ORF">H4C15_08935</name>
</gene>
<sequence>MSTRKRIDGLRRQVSTLSEDQTVMEISKIMDELSAAAAGGSAAKTNDLATLFSDLEAEQKATPKGIEPCN</sequence>
<dbReference type="AlphaFoldDB" id="A0A7W2QZ97"/>
<protein>
    <submittedName>
        <fullName evidence="1">Uncharacterized protein</fullName>
    </submittedName>
</protein>
<dbReference type="RefSeq" id="WP_009682990.1">
    <property type="nucleotide sequence ID" value="NZ_JACGDA010000013.1"/>
</dbReference>
<accession>A0A7W2QZ97</accession>
<comment type="caution">
    <text evidence="1">The sequence shown here is derived from an EMBL/GenBank/DDBJ whole genome shotgun (WGS) entry which is preliminary data.</text>
</comment>
<dbReference type="EMBL" id="JACGDA010000013">
    <property type="protein sequence ID" value="MBA6147640.1"/>
    <property type="molecule type" value="Genomic_DNA"/>
</dbReference>